<accession>A0A7S1XIB5</accession>
<dbReference type="SUPFAM" id="SSF56784">
    <property type="entry name" value="HAD-like"/>
    <property type="match status" value="1"/>
</dbReference>
<dbReference type="AlphaFoldDB" id="A0A7S1XIB5"/>
<evidence type="ECO:0000313" key="1">
    <source>
        <dbReference type="EMBL" id="CAD9239480.1"/>
    </source>
</evidence>
<dbReference type="InterPro" id="IPR036412">
    <property type="entry name" value="HAD-like_sf"/>
</dbReference>
<reference evidence="1" key="1">
    <citation type="submission" date="2021-01" db="EMBL/GenBank/DDBJ databases">
        <authorList>
            <person name="Corre E."/>
            <person name="Pelletier E."/>
            <person name="Niang G."/>
            <person name="Scheremetjew M."/>
            <person name="Finn R."/>
            <person name="Kale V."/>
            <person name="Holt S."/>
            <person name="Cochrane G."/>
            <person name="Meng A."/>
            <person name="Brown T."/>
            <person name="Cohen L."/>
        </authorList>
    </citation>
    <scope>NUCLEOTIDE SEQUENCE</scope>
    <source>
        <strain evidence="1">CCMP3124</strain>
    </source>
</reference>
<name>A0A7S1XIB5_9RHOD</name>
<evidence type="ECO:0008006" key="2">
    <source>
        <dbReference type="Google" id="ProtNLM"/>
    </source>
</evidence>
<dbReference type="Gene3D" id="3.40.50.1000">
    <property type="entry name" value="HAD superfamily/HAD-like"/>
    <property type="match status" value="2"/>
</dbReference>
<dbReference type="EMBL" id="HBGI01001872">
    <property type="protein sequence ID" value="CAD9239480.1"/>
    <property type="molecule type" value="Transcribed_RNA"/>
</dbReference>
<gene>
    <name evidence="1" type="ORF">EAUS1353_LOCUS1218</name>
</gene>
<dbReference type="InterPro" id="IPR023214">
    <property type="entry name" value="HAD_sf"/>
</dbReference>
<sequence>MGSVPRVLFSDIDGTLVHYPKHFEEYAVVETLDEERKSATLRYLETGERIECVVLSSLTGGQAFLSRRTLELVRQIRERGVLFVMITGARSSTYMQRRAQLPSADYEFFENGGRLIARGTLDAEWTRSFSAQIGSDVLSEPVPDTFPPPEKRDGELWELFRELKAEQGWHIDTKDYFADFRVDLKKSSIADAVMGGKTCDAEAQLAAKVAARPGLASSMNLGKADVYPAKSGKRNAAAEILRRENISAAESAAMFDDDNDIELGELCAHAFLPSVTHPSVLAAVERNPHWQLMSSKGVKGTEEALEKILAMLTPATSAAPAVKSEVKIPALV</sequence>
<protein>
    <recommendedName>
        <fullName evidence="2">Trehalose-phosphatase</fullName>
    </recommendedName>
</protein>
<organism evidence="1">
    <name type="scientific">Erythrolobus australicus</name>
    <dbReference type="NCBI Taxonomy" id="1077150"/>
    <lineage>
        <taxon>Eukaryota</taxon>
        <taxon>Rhodophyta</taxon>
        <taxon>Bangiophyceae</taxon>
        <taxon>Porphyridiales</taxon>
        <taxon>Porphyridiaceae</taxon>
        <taxon>Erythrolobus</taxon>
    </lineage>
</organism>
<proteinExistence type="predicted"/>